<accession>A0ABM7YMV4</accession>
<keyword evidence="2" id="KW-1185">Reference proteome</keyword>
<proteinExistence type="predicted"/>
<evidence type="ECO:0000313" key="2">
    <source>
        <dbReference type="Proteomes" id="UP001057498"/>
    </source>
</evidence>
<dbReference type="RefSeq" id="WP_251969116.1">
    <property type="nucleotide sequence ID" value="NZ_AP025730.1"/>
</dbReference>
<organism evidence="1 2">
    <name type="scientific">Sphaerotilus microaerophilus</name>
    <dbReference type="NCBI Taxonomy" id="2914710"/>
    <lineage>
        <taxon>Bacteria</taxon>
        <taxon>Pseudomonadati</taxon>
        <taxon>Pseudomonadota</taxon>
        <taxon>Betaproteobacteria</taxon>
        <taxon>Burkholderiales</taxon>
        <taxon>Sphaerotilaceae</taxon>
        <taxon>Sphaerotilus</taxon>
    </lineage>
</organism>
<evidence type="ECO:0000313" key="1">
    <source>
        <dbReference type="EMBL" id="BDI05762.1"/>
    </source>
</evidence>
<dbReference type="EMBL" id="AP025730">
    <property type="protein sequence ID" value="BDI05762.1"/>
    <property type="molecule type" value="Genomic_DNA"/>
</dbReference>
<name>A0ABM7YMV4_9BURK</name>
<dbReference type="InterPro" id="IPR043128">
    <property type="entry name" value="Rev_trsase/Diguanyl_cyclase"/>
</dbReference>
<gene>
    <name evidence="1" type="ORF">CATMQ487_27320</name>
</gene>
<dbReference type="Gene3D" id="3.30.70.270">
    <property type="match status" value="1"/>
</dbReference>
<reference evidence="1" key="1">
    <citation type="submission" date="2022-04" db="EMBL/GenBank/DDBJ databases">
        <title>Whole genome sequence of Sphaerotilus sp. FB-5.</title>
        <authorList>
            <person name="Takeda M."/>
            <person name="Narihara S."/>
            <person name="Akimoto M."/>
            <person name="Akimoto R."/>
            <person name="Nishiyashiki S."/>
            <person name="Murakami T."/>
        </authorList>
    </citation>
    <scope>NUCLEOTIDE SEQUENCE</scope>
    <source>
        <strain evidence="1">FB-5</strain>
    </source>
</reference>
<protein>
    <submittedName>
        <fullName evidence="1">Uncharacterized protein</fullName>
    </submittedName>
</protein>
<sequence>MPNPATPAAPATSTSGSRWLLRVEGVNLANCIDDTEDLSTRRGGSLMLLQAVETLADARAFGSELRPIKTGASAGLFEVLPGTDPQRLRERVADHLGHHRLYGHGTFVVDVAEAETFCTASDAVLNANRWRQMQSLTLSPIGLADDAPGACKVDERRPAGRRDIVKGEPAAVSRSVAERRSHGRDHKQDLYERELGQLPEGERPTTWNRARFTRDFEELAQAPTVPVEPASLVGKIGVFYADGNGFGKRVRALQNAEEVRAWEQHYTHSRRRFLAALIDRAAQEPRWQTRDGQLRLETLLWGGDELMLVAPGWCALELAEVFFTSCADLRWPADAPPEQADARLTHACGLVLCHQQAPISGIARLAKRLAEQGKAPGRNDDTLHWMLLENFDQAGGDLGAHLATRYPGAGLSWASLELSPTDLASLRRHMPRLQSALPRSAMLRAVRLLAEHVMPDMAAHTLLRRSYLQVDRAAREQDASAWRACWQAVHPAGRPWPDDWPALDHPTAWADLAPSADLAAWVTLLELWDYVAGTADASSGGDQ</sequence>
<dbReference type="Proteomes" id="UP001057498">
    <property type="component" value="Chromosome"/>
</dbReference>